<proteinExistence type="predicted"/>
<comment type="caution">
    <text evidence="1">The sequence shown here is derived from an EMBL/GenBank/DDBJ whole genome shotgun (WGS) entry which is preliminary data.</text>
</comment>
<dbReference type="Proteomes" id="UP000214646">
    <property type="component" value="Unassembled WGS sequence"/>
</dbReference>
<reference evidence="2" key="1">
    <citation type="submission" date="2017-06" db="EMBL/GenBank/DDBJ databases">
        <title>Genome analysis of Fimbriiglobus ruber SP5, the first member of the order Planctomycetales with confirmed chitinolytic capability.</title>
        <authorList>
            <person name="Ravin N.V."/>
            <person name="Rakitin A.L."/>
            <person name="Ivanova A.A."/>
            <person name="Beletsky A.V."/>
            <person name="Kulichevskaya I.S."/>
            <person name="Mardanov A.V."/>
            <person name="Dedysh S.N."/>
        </authorList>
    </citation>
    <scope>NUCLEOTIDE SEQUENCE [LARGE SCALE GENOMIC DNA]</scope>
    <source>
        <strain evidence="2">SP5</strain>
    </source>
</reference>
<sequence>MFTIVKRAVRPPLGLAKRREFLRANVWCHGAAGVRVRTVSLSGRGP</sequence>
<protein>
    <submittedName>
        <fullName evidence="1">Uncharacterized protein</fullName>
    </submittedName>
</protein>
<evidence type="ECO:0000313" key="1">
    <source>
        <dbReference type="EMBL" id="OWK37572.1"/>
    </source>
</evidence>
<keyword evidence="2" id="KW-1185">Reference proteome</keyword>
<gene>
    <name evidence="1" type="ORF">FRUB_06692</name>
</gene>
<evidence type="ECO:0000313" key="2">
    <source>
        <dbReference type="Proteomes" id="UP000214646"/>
    </source>
</evidence>
<dbReference type="EMBL" id="NIDE01000014">
    <property type="protein sequence ID" value="OWK37572.1"/>
    <property type="molecule type" value="Genomic_DNA"/>
</dbReference>
<name>A0A225D7Z1_9BACT</name>
<accession>A0A225D7Z1</accession>
<organism evidence="1 2">
    <name type="scientific">Fimbriiglobus ruber</name>
    <dbReference type="NCBI Taxonomy" id="1908690"/>
    <lineage>
        <taxon>Bacteria</taxon>
        <taxon>Pseudomonadati</taxon>
        <taxon>Planctomycetota</taxon>
        <taxon>Planctomycetia</taxon>
        <taxon>Gemmatales</taxon>
        <taxon>Gemmataceae</taxon>
        <taxon>Fimbriiglobus</taxon>
    </lineage>
</organism>
<dbReference type="AlphaFoldDB" id="A0A225D7Z1"/>